<evidence type="ECO:0000259" key="9">
    <source>
        <dbReference type="PROSITE" id="PS51192"/>
    </source>
</evidence>
<keyword evidence="4" id="KW-0347">Helicase</keyword>
<proteinExistence type="inferred from homology"/>
<sequence length="804" mass="89880">MSDSDNFFGELDDERGSSLSPRNSPNLEEKDGGPFSVANPECCRVLREMFYLVFGHVDYKGKQREIVEAAISGVDVFVLAPTGMGKVPAVVEKFGISIVVSPLLALMKNQVASLRRKNVCVASLTSETPKEDKQEILDDLLSGQPQNRLLYITPERLFTKDIMRLLTIVYERQRQVVALQAHCISEWGHDFRAEYRKLGNFRDRFPGVPIMALTATATPGVQQDIIRSLKMDRNSLFKAVHPFNRPNLFYEVRYASAPDSLSQMADILEFITSLHRRRERPSSGIVYCRTRVVCDELSAYLRGKGLNSRPYHRGIPAKTLDKTLKEWEQGGSGEGVDVVCATIAFGMGIDKSDVRYIIHFDLPKSFEGYYQETGRAGRDDAPSRCILYYSREDAFRLRRLVSGSHARRQFAADAADGPAPSQRSIDSFSSLINFAENTHICRHVVCFFTSLFKSSARLIISKVNLQMCDVCKYPDKTKRRKQKLTDEEDIGALTSNLDDHIKHTVDDEGDSYSANALQARNRSSAEGPWNKAVWKPPNRGGGGSDSKSDPFAQQQSSGGSKRPNDISYDASSKKPKSSHAMPSKLITKPFESMRSLKKPFKTPFKIPAVPQNPPRPERRVSPQALEDEDVIIVEDHELSCNSSIPPLADQHDEVEIVDTALQYSGRISPSVELPEVGVELDAGFSQKISSNLREDSFNSLRGVLHKVFMMNGKETEDQMWSYLEYSPSTANGRDTVLAEAAKAIEYSAHTMSVTDTGYKERLRAKMQAVEMMKRGDVWGRMSSGTEDDDELVEAVDALKQACVS</sequence>
<dbReference type="GO" id="GO:0016787">
    <property type="term" value="F:hydrolase activity"/>
    <property type="evidence" value="ECO:0007669"/>
    <property type="project" value="UniProtKB-KW"/>
</dbReference>
<feature type="compositionally biased region" description="Polar residues" evidence="8">
    <location>
        <begin position="17"/>
        <end position="26"/>
    </location>
</feature>
<dbReference type="AlphaFoldDB" id="F8PCA0"/>
<reference evidence="11" key="1">
    <citation type="submission" date="2011-04" db="EMBL/GenBank/DDBJ databases">
        <title>Evolution of plant cell wall degrading machinery underlies the functional diversity of forest fungi.</title>
        <authorList>
            <consortium name="US DOE Joint Genome Institute (JGI-PGF)"/>
            <person name="Eastwood D.C."/>
            <person name="Floudas D."/>
            <person name="Binder M."/>
            <person name="Majcherczyk A."/>
            <person name="Schneider P."/>
            <person name="Aerts A."/>
            <person name="Asiegbu F.O."/>
            <person name="Baker S.E."/>
            <person name="Barry K."/>
            <person name="Bendiksby M."/>
            <person name="Blumentritt M."/>
            <person name="Coutinho P.M."/>
            <person name="Cullen D."/>
            <person name="Cullen D."/>
            <person name="Gathman A."/>
            <person name="Goodell B."/>
            <person name="Henrissat B."/>
            <person name="Ihrmark K."/>
            <person name="Kauserud H."/>
            <person name="Kohler A."/>
            <person name="LaButti K."/>
            <person name="Lapidus A."/>
            <person name="Lavin J.L."/>
            <person name="Lee Y.-H."/>
            <person name="Lindquist E."/>
            <person name="Lilly W."/>
            <person name="Lucas S."/>
            <person name="Morin E."/>
            <person name="Murat C."/>
            <person name="Oguiza J.A."/>
            <person name="Park J."/>
            <person name="Pisabarro A.G."/>
            <person name="Riley R."/>
            <person name="Rosling A."/>
            <person name="Salamov A."/>
            <person name="Schmidt O."/>
            <person name="Schmutz J."/>
            <person name="Skrede I."/>
            <person name="Stenlid J."/>
            <person name="Wiebenga A."/>
            <person name="Xie X."/>
            <person name="Kues U."/>
            <person name="Hibbett D.S."/>
            <person name="Hoffmeister D."/>
            <person name="Hogberg N."/>
            <person name="Martin F."/>
            <person name="Grigoriev I.V."/>
            <person name="Watkinson S.C."/>
        </authorList>
    </citation>
    <scope>NUCLEOTIDE SEQUENCE</scope>
    <source>
        <strain evidence="11">S7.9</strain>
    </source>
</reference>
<organism>
    <name type="scientific">Serpula lacrymans var. lacrymans (strain S7.9)</name>
    <name type="common">Dry rot fungus</name>
    <dbReference type="NCBI Taxonomy" id="578457"/>
    <lineage>
        <taxon>Eukaryota</taxon>
        <taxon>Fungi</taxon>
        <taxon>Dikarya</taxon>
        <taxon>Basidiomycota</taxon>
        <taxon>Agaricomycotina</taxon>
        <taxon>Agaricomycetes</taxon>
        <taxon>Agaricomycetidae</taxon>
        <taxon>Boletales</taxon>
        <taxon>Coniophorineae</taxon>
        <taxon>Serpulaceae</taxon>
        <taxon>Serpula</taxon>
    </lineage>
</organism>
<dbReference type="Proteomes" id="UP000008064">
    <property type="component" value="Unassembled WGS sequence"/>
</dbReference>
<keyword evidence="3" id="KW-0378">Hydrolase</keyword>
<evidence type="ECO:0000259" key="10">
    <source>
        <dbReference type="PROSITE" id="PS51194"/>
    </source>
</evidence>
<dbReference type="GO" id="GO:0000724">
    <property type="term" value="P:double-strand break repair via homologous recombination"/>
    <property type="evidence" value="ECO:0007669"/>
    <property type="project" value="TreeGrafter"/>
</dbReference>
<feature type="region of interest" description="Disordered" evidence="8">
    <location>
        <begin position="519"/>
        <end position="621"/>
    </location>
</feature>
<dbReference type="Gene3D" id="3.40.50.300">
    <property type="entry name" value="P-loop containing nucleotide triphosphate hydrolases"/>
    <property type="match status" value="2"/>
</dbReference>
<dbReference type="SMART" id="SM00490">
    <property type="entry name" value="HELICc"/>
    <property type="match status" value="1"/>
</dbReference>
<dbReference type="InterPro" id="IPR004589">
    <property type="entry name" value="DNA_helicase_ATP-dep_RecQ"/>
</dbReference>
<evidence type="ECO:0000256" key="8">
    <source>
        <dbReference type="SAM" id="MobiDB-lite"/>
    </source>
</evidence>
<dbReference type="Pfam" id="PF00271">
    <property type="entry name" value="Helicase_C"/>
    <property type="match status" value="1"/>
</dbReference>
<dbReference type="OrthoDB" id="10261556at2759"/>
<dbReference type="PANTHER" id="PTHR13710">
    <property type="entry name" value="DNA HELICASE RECQ FAMILY MEMBER"/>
    <property type="match status" value="1"/>
</dbReference>
<dbReference type="GO" id="GO:0005737">
    <property type="term" value="C:cytoplasm"/>
    <property type="evidence" value="ECO:0007669"/>
    <property type="project" value="TreeGrafter"/>
</dbReference>
<dbReference type="GO" id="GO:0003676">
    <property type="term" value="F:nucleic acid binding"/>
    <property type="evidence" value="ECO:0007669"/>
    <property type="project" value="InterPro"/>
</dbReference>
<dbReference type="NCBIfam" id="TIGR00614">
    <property type="entry name" value="recQ_fam"/>
    <property type="match status" value="1"/>
</dbReference>
<dbReference type="SUPFAM" id="SSF52540">
    <property type="entry name" value="P-loop containing nucleoside triphosphate hydrolases"/>
    <property type="match status" value="1"/>
</dbReference>
<comment type="catalytic activity">
    <reaction evidence="6">
        <text>Couples ATP hydrolysis with the unwinding of duplex DNA by translocating in the 3'-5' direction.</text>
        <dbReference type="EC" id="5.6.2.4"/>
    </reaction>
</comment>
<evidence type="ECO:0000256" key="1">
    <source>
        <dbReference type="ARBA" id="ARBA00005446"/>
    </source>
</evidence>
<dbReference type="EC" id="5.6.2.4" evidence="7"/>
<evidence type="ECO:0000256" key="6">
    <source>
        <dbReference type="ARBA" id="ARBA00034617"/>
    </source>
</evidence>
<dbReference type="HOGENOM" id="CLU_001103_12_0_1"/>
<dbReference type="CDD" id="cd17920">
    <property type="entry name" value="DEXHc_RecQ"/>
    <property type="match status" value="1"/>
</dbReference>
<dbReference type="RefSeq" id="XP_007324021.1">
    <property type="nucleotide sequence ID" value="XM_007323959.1"/>
</dbReference>
<dbReference type="GO" id="GO:0005524">
    <property type="term" value="F:ATP binding"/>
    <property type="evidence" value="ECO:0007669"/>
    <property type="project" value="UniProtKB-KW"/>
</dbReference>
<dbReference type="PANTHER" id="PTHR13710:SF152">
    <property type="entry name" value="ATP-DEPENDENT DNA HELICASE Q5"/>
    <property type="match status" value="1"/>
</dbReference>
<keyword evidence="2" id="KW-0547">Nucleotide-binding</keyword>
<dbReference type="GO" id="GO:0005694">
    <property type="term" value="C:chromosome"/>
    <property type="evidence" value="ECO:0007669"/>
    <property type="project" value="TreeGrafter"/>
</dbReference>
<dbReference type="InterPro" id="IPR001650">
    <property type="entry name" value="Helicase_C-like"/>
</dbReference>
<dbReference type="KEGG" id="sla:SERLADRAFT_443341"/>
<dbReference type="InterPro" id="IPR027417">
    <property type="entry name" value="P-loop_NTPase"/>
</dbReference>
<dbReference type="InterPro" id="IPR014001">
    <property type="entry name" value="Helicase_ATP-bd"/>
</dbReference>
<feature type="domain" description="Helicase C-terminal" evidence="10">
    <location>
        <begin position="266"/>
        <end position="426"/>
    </location>
</feature>
<gene>
    <name evidence="11" type="ORF">SERLADRAFT_443341</name>
</gene>
<feature type="domain" description="Helicase ATP-binding" evidence="9">
    <location>
        <begin position="67"/>
        <end position="235"/>
    </location>
</feature>
<dbReference type="GeneID" id="18815888"/>
<evidence type="ECO:0000256" key="3">
    <source>
        <dbReference type="ARBA" id="ARBA00022801"/>
    </source>
</evidence>
<dbReference type="Pfam" id="PF00270">
    <property type="entry name" value="DEAD"/>
    <property type="match status" value="1"/>
</dbReference>
<dbReference type="InterPro" id="IPR011545">
    <property type="entry name" value="DEAD/DEAH_box_helicase_dom"/>
</dbReference>
<dbReference type="PROSITE" id="PS51194">
    <property type="entry name" value="HELICASE_CTER"/>
    <property type="match status" value="1"/>
</dbReference>
<evidence type="ECO:0000256" key="2">
    <source>
        <dbReference type="ARBA" id="ARBA00022741"/>
    </source>
</evidence>
<dbReference type="GO" id="GO:0009378">
    <property type="term" value="F:four-way junction helicase activity"/>
    <property type="evidence" value="ECO:0007669"/>
    <property type="project" value="TreeGrafter"/>
</dbReference>
<name>F8PCA0_SERL9</name>
<evidence type="ECO:0000313" key="11">
    <source>
        <dbReference type="EMBL" id="EGO19300.1"/>
    </source>
</evidence>
<feature type="region of interest" description="Disordered" evidence="8">
    <location>
        <begin position="1"/>
        <end position="33"/>
    </location>
</feature>
<dbReference type="EMBL" id="GL945444">
    <property type="protein sequence ID" value="EGO19300.1"/>
    <property type="molecule type" value="Genomic_DNA"/>
</dbReference>
<accession>F8PCA0</accession>
<comment type="similarity">
    <text evidence="1">Belongs to the helicase family. RecQ subfamily.</text>
</comment>
<dbReference type="PROSITE" id="PS51192">
    <property type="entry name" value="HELICASE_ATP_BIND_1"/>
    <property type="match status" value="1"/>
</dbReference>
<evidence type="ECO:0000256" key="7">
    <source>
        <dbReference type="ARBA" id="ARBA00034808"/>
    </source>
</evidence>
<dbReference type="GO" id="GO:0005634">
    <property type="term" value="C:nucleus"/>
    <property type="evidence" value="ECO:0007669"/>
    <property type="project" value="TreeGrafter"/>
</dbReference>
<dbReference type="SMART" id="SM00487">
    <property type="entry name" value="DEXDc"/>
    <property type="match status" value="1"/>
</dbReference>
<keyword evidence="5" id="KW-0067">ATP-binding</keyword>
<evidence type="ECO:0000256" key="5">
    <source>
        <dbReference type="ARBA" id="ARBA00022840"/>
    </source>
</evidence>
<protein>
    <recommendedName>
        <fullName evidence="7">DNA 3'-5' helicase</fullName>
        <ecNumber evidence="7">5.6.2.4</ecNumber>
    </recommendedName>
</protein>
<dbReference type="GO" id="GO:0043138">
    <property type="term" value="F:3'-5' DNA helicase activity"/>
    <property type="evidence" value="ECO:0007669"/>
    <property type="project" value="UniProtKB-EC"/>
</dbReference>
<evidence type="ECO:0000256" key="4">
    <source>
        <dbReference type="ARBA" id="ARBA00022806"/>
    </source>
</evidence>